<dbReference type="GO" id="GO:0003727">
    <property type="term" value="F:single-stranded RNA binding"/>
    <property type="evidence" value="ECO:0000318"/>
    <property type="project" value="GO_Central"/>
</dbReference>
<dbReference type="Pfam" id="PF00575">
    <property type="entry name" value="S1"/>
    <property type="match status" value="1"/>
</dbReference>
<dbReference type="GO" id="GO:0000956">
    <property type="term" value="P:nuclear-transcribed mRNA catabolic process"/>
    <property type="evidence" value="ECO:0000318"/>
    <property type="project" value="GO_Central"/>
</dbReference>
<dbReference type="FunFam" id="2.40.50.140:FF:000043">
    <property type="entry name" value="DNA-directed RNA polymerase II subunit RPB7"/>
    <property type="match status" value="1"/>
</dbReference>
<dbReference type="Proteomes" id="UP000001357">
    <property type="component" value="Unassembled WGS sequence"/>
</dbReference>
<dbReference type="Gene3D" id="3.30.1490.120">
    <property type="entry name" value="RNA polymerase Rpb7-like, N-terminal domain"/>
    <property type="match status" value="1"/>
</dbReference>
<dbReference type="InterPro" id="IPR005576">
    <property type="entry name" value="Rpb7-like_N"/>
</dbReference>
<dbReference type="InterPro" id="IPR012340">
    <property type="entry name" value="NA-bd_OB-fold"/>
</dbReference>
<comment type="similarity">
    <text evidence="2">Belongs to the eukaryotic RPB7/RPC8 RNA polymerase subunit family.</text>
</comment>
<dbReference type="GO" id="GO:0000932">
    <property type="term" value="C:P-body"/>
    <property type="evidence" value="ECO:0000318"/>
    <property type="project" value="GO_Central"/>
</dbReference>
<protein>
    <recommendedName>
        <fullName evidence="6">S1 motif domain-containing protein</fullName>
    </recommendedName>
</protein>
<dbReference type="FunCoup" id="A9USP9">
    <property type="interactions" value="1142"/>
</dbReference>
<dbReference type="GO" id="GO:0031369">
    <property type="term" value="F:translation initiation factor binding"/>
    <property type="evidence" value="ECO:0000318"/>
    <property type="project" value="GO_Central"/>
</dbReference>
<dbReference type="GO" id="GO:0006367">
    <property type="term" value="P:transcription initiation at RNA polymerase II promoter"/>
    <property type="evidence" value="ECO:0000318"/>
    <property type="project" value="GO_Central"/>
</dbReference>
<dbReference type="GO" id="GO:0060213">
    <property type="term" value="P:positive regulation of nuclear-transcribed mRNA poly(A) tail shortening"/>
    <property type="evidence" value="ECO:0000318"/>
    <property type="project" value="GO_Central"/>
</dbReference>
<dbReference type="OMA" id="TMRQPGL"/>
<dbReference type="Gene3D" id="2.40.50.140">
    <property type="entry name" value="Nucleic acid-binding proteins"/>
    <property type="match status" value="1"/>
</dbReference>
<gene>
    <name evidence="7" type="ORF">MONBRDRAFT_31260</name>
</gene>
<dbReference type="PROSITE" id="PS50126">
    <property type="entry name" value="S1"/>
    <property type="match status" value="1"/>
</dbReference>
<evidence type="ECO:0000313" key="8">
    <source>
        <dbReference type="Proteomes" id="UP000001357"/>
    </source>
</evidence>
<evidence type="ECO:0000256" key="2">
    <source>
        <dbReference type="ARBA" id="ARBA00009307"/>
    </source>
</evidence>
<evidence type="ECO:0000259" key="6">
    <source>
        <dbReference type="PROSITE" id="PS50126"/>
    </source>
</evidence>
<keyword evidence="4" id="KW-0804">Transcription</keyword>
<dbReference type="PANTHER" id="PTHR12709:SF4">
    <property type="entry name" value="DNA-DIRECTED RNA POLYMERASE II SUBUNIT RPB7"/>
    <property type="match status" value="1"/>
</dbReference>
<dbReference type="PANTHER" id="PTHR12709">
    <property type="entry name" value="DNA-DIRECTED RNA POLYMERASE II, III"/>
    <property type="match status" value="1"/>
</dbReference>
<dbReference type="GeneID" id="5888773"/>
<dbReference type="AlphaFoldDB" id="A9USP9"/>
<evidence type="ECO:0000256" key="1">
    <source>
        <dbReference type="ARBA" id="ARBA00004123"/>
    </source>
</evidence>
<comment type="subcellular location">
    <subcellularLocation>
        <location evidence="1">Nucleus</location>
    </subcellularLocation>
</comment>
<proteinExistence type="inferred from homology"/>
<evidence type="ECO:0000256" key="3">
    <source>
        <dbReference type="ARBA" id="ARBA00022478"/>
    </source>
</evidence>
<feature type="domain" description="S1 motif" evidence="6">
    <location>
        <begin position="82"/>
        <end position="161"/>
    </location>
</feature>
<dbReference type="InterPro" id="IPR003029">
    <property type="entry name" value="S1_domain"/>
</dbReference>
<evidence type="ECO:0000313" key="7">
    <source>
        <dbReference type="EMBL" id="EDQ91817.1"/>
    </source>
</evidence>
<dbReference type="SUPFAM" id="SSF50249">
    <property type="entry name" value="Nucleic acid-binding proteins"/>
    <property type="match status" value="1"/>
</dbReference>
<dbReference type="EMBL" id="CH991544">
    <property type="protein sequence ID" value="EDQ91817.1"/>
    <property type="molecule type" value="Genomic_DNA"/>
</dbReference>
<keyword evidence="3" id="KW-0240">DNA-directed RNA polymerase</keyword>
<dbReference type="Pfam" id="PF03876">
    <property type="entry name" value="SHS2_Rpb7-N"/>
    <property type="match status" value="1"/>
</dbReference>
<sequence>MFFTETLTHDVLLHPRFLDQNLEAILKTQLYSEVECKVHRSHGYVLAVIKIDRISEGRILFNRGEILFNVTYTAVILRPVPKQVIDTMVTSVNNRGIFVSIGPLTAFVSNSWIPDMTFDSDANPPRYISAKDGITIEPNDGVRVKIIAVRIAAQDIFITASLTGDYLGPSDARV</sequence>
<name>A9USP9_MONBE</name>
<dbReference type="GO" id="GO:0005665">
    <property type="term" value="C:RNA polymerase II, core complex"/>
    <property type="evidence" value="ECO:0000318"/>
    <property type="project" value="GO_Central"/>
</dbReference>
<dbReference type="RefSeq" id="XP_001743103.1">
    <property type="nucleotide sequence ID" value="XM_001743051.1"/>
</dbReference>
<dbReference type="KEGG" id="mbr:MONBRDRAFT_31260"/>
<dbReference type="STRING" id="81824.A9USP9"/>
<keyword evidence="8" id="KW-1185">Reference proteome</keyword>
<organism evidence="7 8">
    <name type="scientific">Monosiga brevicollis</name>
    <name type="common">Choanoflagellate</name>
    <dbReference type="NCBI Taxonomy" id="81824"/>
    <lineage>
        <taxon>Eukaryota</taxon>
        <taxon>Choanoflagellata</taxon>
        <taxon>Craspedida</taxon>
        <taxon>Salpingoecidae</taxon>
        <taxon>Monosiga</taxon>
    </lineage>
</organism>
<dbReference type="GO" id="GO:0045948">
    <property type="term" value="P:positive regulation of translational initiation"/>
    <property type="evidence" value="ECO:0000318"/>
    <property type="project" value="GO_Central"/>
</dbReference>
<dbReference type="InterPro" id="IPR045113">
    <property type="entry name" value="Rpb7-like"/>
</dbReference>
<keyword evidence="5" id="KW-0539">Nucleus</keyword>
<dbReference type="InParanoid" id="A9USP9"/>
<reference evidence="7 8" key="1">
    <citation type="journal article" date="2008" name="Nature">
        <title>The genome of the choanoflagellate Monosiga brevicollis and the origin of metazoans.</title>
        <authorList>
            <consortium name="JGI Sequencing"/>
            <person name="King N."/>
            <person name="Westbrook M.J."/>
            <person name="Young S.L."/>
            <person name="Kuo A."/>
            <person name="Abedin M."/>
            <person name="Chapman J."/>
            <person name="Fairclough S."/>
            <person name="Hellsten U."/>
            <person name="Isogai Y."/>
            <person name="Letunic I."/>
            <person name="Marr M."/>
            <person name="Pincus D."/>
            <person name="Putnam N."/>
            <person name="Rokas A."/>
            <person name="Wright K.J."/>
            <person name="Zuzow R."/>
            <person name="Dirks W."/>
            <person name="Good M."/>
            <person name="Goodstein D."/>
            <person name="Lemons D."/>
            <person name="Li W."/>
            <person name="Lyons J.B."/>
            <person name="Morris A."/>
            <person name="Nichols S."/>
            <person name="Richter D.J."/>
            <person name="Salamov A."/>
            <person name="Bork P."/>
            <person name="Lim W.A."/>
            <person name="Manning G."/>
            <person name="Miller W.T."/>
            <person name="McGinnis W."/>
            <person name="Shapiro H."/>
            <person name="Tjian R."/>
            <person name="Grigoriev I.V."/>
            <person name="Rokhsar D."/>
        </authorList>
    </citation>
    <scope>NUCLEOTIDE SEQUENCE [LARGE SCALE GENOMIC DNA]</scope>
    <source>
        <strain evidence="8">MX1 / ATCC 50154</strain>
    </source>
</reference>
<accession>A9USP9</accession>
<dbReference type="FunFam" id="3.30.1490.120:FF:000001">
    <property type="entry name" value="DNA-directed RNA polymerase II subunit RPB7"/>
    <property type="match status" value="1"/>
</dbReference>
<dbReference type="eggNOG" id="KOG3298">
    <property type="taxonomic scope" value="Eukaryota"/>
</dbReference>
<dbReference type="InterPro" id="IPR036898">
    <property type="entry name" value="RNA_pol_Rpb7-like_N_sf"/>
</dbReference>
<evidence type="ECO:0000256" key="4">
    <source>
        <dbReference type="ARBA" id="ARBA00023163"/>
    </source>
</evidence>
<dbReference type="GO" id="GO:0003697">
    <property type="term" value="F:single-stranded DNA binding"/>
    <property type="evidence" value="ECO:0000318"/>
    <property type="project" value="GO_Central"/>
</dbReference>
<evidence type="ECO:0000256" key="5">
    <source>
        <dbReference type="ARBA" id="ARBA00023242"/>
    </source>
</evidence>
<dbReference type="SUPFAM" id="SSF88798">
    <property type="entry name" value="N-terminal, heterodimerisation domain of RBP7 (RpoE)"/>
    <property type="match status" value="1"/>
</dbReference>
<dbReference type="CDD" id="cd04329">
    <property type="entry name" value="RNAP_II_Rpb7_N"/>
    <property type="match status" value="1"/>
</dbReference>